<evidence type="ECO:0000259" key="10">
    <source>
        <dbReference type="Pfam" id="PF04290"/>
    </source>
</evidence>
<evidence type="ECO:0000256" key="2">
    <source>
        <dbReference type="ARBA" id="ARBA00022448"/>
    </source>
</evidence>
<keyword evidence="12" id="KW-1185">Reference proteome</keyword>
<comment type="similarity">
    <text evidence="8 9">Belongs to the TRAP transporter small permease family.</text>
</comment>
<dbReference type="RefSeq" id="WP_129969653.1">
    <property type="nucleotide sequence ID" value="NZ_JACCEW010000003.1"/>
</dbReference>
<evidence type="ECO:0000313" key="11">
    <source>
        <dbReference type="EMBL" id="NYT37179.1"/>
    </source>
</evidence>
<comment type="function">
    <text evidence="9">Part of the tripartite ATP-independent periplasmic (TRAP) transport system.</text>
</comment>
<dbReference type="InterPro" id="IPR055348">
    <property type="entry name" value="DctQ"/>
</dbReference>
<organism evidence="11 12">
    <name type="scientific">Allopusillimonas soli</name>
    <dbReference type="NCBI Taxonomy" id="659016"/>
    <lineage>
        <taxon>Bacteria</taxon>
        <taxon>Pseudomonadati</taxon>
        <taxon>Pseudomonadota</taxon>
        <taxon>Betaproteobacteria</taxon>
        <taxon>Burkholderiales</taxon>
        <taxon>Alcaligenaceae</taxon>
        <taxon>Allopusillimonas</taxon>
    </lineage>
</organism>
<feature type="transmembrane region" description="Helical" evidence="9">
    <location>
        <begin position="26"/>
        <end position="54"/>
    </location>
</feature>
<dbReference type="Pfam" id="PF04290">
    <property type="entry name" value="DctQ"/>
    <property type="match status" value="1"/>
</dbReference>
<dbReference type="GO" id="GO:0022857">
    <property type="term" value="F:transmembrane transporter activity"/>
    <property type="evidence" value="ECO:0007669"/>
    <property type="project" value="UniProtKB-UniRule"/>
</dbReference>
<evidence type="ECO:0000256" key="4">
    <source>
        <dbReference type="ARBA" id="ARBA00022519"/>
    </source>
</evidence>
<name>A0A853FB77_9BURK</name>
<evidence type="ECO:0000256" key="1">
    <source>
        <dbReference type="ARBA" id="ARBA00004429"/>
    </source>
</evidence>
<keyword evidence="3" id="KW-1003">Cell membrane</keyword>
<gene>
    <name evidence="11" type="ORF">H0A68_09880</name>
</gene>
<evidence type="ECO:0000256" key="9">
    <source>
        <dbReference type="RuleBase" id="RU369079"/>
    </source>
</evidence>
<evidence type="ECO:0000256" key="3">
    <source>
        <dbReference type="ARBA" id="ARBA00022475"/>
    </source>
</evidence>
<keyword evidence="4 9" id="KW-0997">Cell inner membrane</keyword>
<proteinExistence type="inferred from homology"/>
<sequence length="187" mass="19802">MSQDQALPELGHDGARLRAYARFVALACRAALGLASILVLADLLLIGCAVLLRYVFSSPIVGNDEIVASTLTALVMLAAPDVLRRNGHIGVDVLVGALPPRLATWASVWSCLSVLMVAALLIVNGWKAVTLSRTIGLLTEGHLEMPVWMLQLFLPLGGLLLALVAVELLWRALARPAAAQEAKAGEP</sequence>
<evidence type="ECO:0000256" key="8">
    <source>
        <dbReference type="ARBA" id="ARBA00038436"/>
    </source>
</evidence>
<feature type="transmembrane region" description="Helical" evidence="9">
    <location>
        <begin position="146"/>
        <end position="170"/>
    </location>
</feature>
<keyword evidence="2 9" id="KW-0813">Transport</keyword>
<accession>A0A853FB77</accession>
<dbReference type="Proteomes" id="UP000580517">
    <property type="component" value="Unassembled WGS sequence"/>
</dbReference>
<dbReference type="PANTHER" id="PTHR35011:SF2">
    <property type="entry name" value="2,3-DIKETO-L-GULONATE TRAP TRANSPORTER SMALL PERMEASE PROTEIN YIAM"/>
    <property type="match status" value="1"/>
</dbReference>
<comment type="subunit">
    <text evidence="9">The complex comprises the extracytoplasmic solute receptor protein and the two transmembrane proteins.</text>
</comment>
<keyword evidence="5 9" id="KW-0812">Transmembrane</keyword>
<protein>
    <recommendedName>
        <fullName evidence="9">TRAP transporter small permease protein</fullName>
    </recommendedName>
</protein>
<keyword evidence="7 9" id="KW-0472">Membrane</keyword>
<reference evidence="11 12" key="1">
    <citation type="submission" date="2020-07" db="EMBL/GenBank/DDBJ databases">
        <title>Taxonomic revisions and descriptions of new bacterial species based on genomic comparisons in the high-G+C-content subgroup of the family Alcaligenaceae.</title>
        <authorList>
            <person name="Szabo A."/>
            <person name="Felfoldi T."/>
        </authorList>
    </citation>
    <scope>NUCLEOTIDE SEQUENCE [LARGE SCALE GENOMIC DNA]</scope>
    <source>
        <strain evidence="11 12">DSM 25264</strain>
    </source>
</reference>
<dbReference type="PANTHER" id="PTHR35011">
    <property type="entry name" value="2,3-DIKETO-L-GULONATE TRAP TRANSPORTER SMALL PERMEASE PROTEIN YIAM"/>
    <property type="match status" value="1"/>
</dbReference>
<dbReference type="EMBL" id="JACCEW010000003">
    <property type="protein sequence ID" value="NYT37179.1"/>
    <property type="molecule type" value="Genomic_DNA"/>
</dbReference>
<dbReference type="GO" id="GO:0005886">
    <property type="term" value="C:plasma membrane"/>
    <property type="evidence" value="ECO:0007669"/>
    <property type="project" value="UniProtKB-SubCell"/>
</dbReference>
<dbReference type="AlphaFoldDB" id="A0A853FB77"/>
<dbReference type="InterPro" id="IPR007387">
    <property type="entry name" value="TRAP_DctQ"/>
</dbReference>
<dbReference type="OrthoDB" id="8688321at2"/>
<keyword evidence="6 9" id="KW-1133">Transmembrane helix</keyword>
<comment type="caution">
    <text evidence="11">The sequence shown here is derived from an EMBL/GenBank/DDBJ whole genome shotgun (WGS) entry which is preliminary data.</text>
</comment>
<feature type="domain" description="Tripartite ATP-independent periplasmic transporters DctQ component" evidence="10">
    <location>
        <begin position="44"/>
        <end position="174"/>
    </location>
</feature>
<feature type="transmembrane region" description="Helical" evidence="9">
    <location>
        <begin position="104"/>
        <end position="126"/>
    </location>
</feature>
<evidence type="ECO:0000256" key="6">
    <source>
        <dbReference type="ARBA" id="ARBA00022989"/>
    </source>
</evidence>
<comment type="caution">
    <text evidence="9">Lacks conserved residue(s) required for the propagation of feature annotation.</text>
</comment>
<comment type="subcellular location">
    <subcellularLocation>
        <location evidence="1 9">Cell inner membrane</location>
        <topology evidence="1 9">Multi-pass membrane protein</topology>
    </subcellularLocation>
</comment>
<evidence type="ECO:0000313" key="12">
    <source>
        <dbReference type="Proteomes" id="UP000580517"/>
    </source>
</evidence>
<evidence type="ECO:0000256" key="5">
    <source>
        <dbReference type="ARBA" id="ARBA00022692"/>
    </source>
</evidence>
<evidence type="ECO:0000256" key="7">
    <source>
        <dbReference type="ARBA" id="ARBA00023136"/>
    </source>
</evidence>
<dbReference type="GO" id="GO:0015740">
    <property type="term" value="P:C4-dicarboxylate transport"/>
    <property type="evidence" value="ECO:0007669"/>
    <property type="project" value="TreeGrafter"/>
</dbReference>